<proteinExistence type="predicted"/>
<gene>
    <name evidence="1" type="ORF">HMPREF1534_03278</name>
</gene>
<organism evidence="1 2">
    <name type="scientific">Phocaeicola massiliensis B84634 = Timone 84634 = DSM 17679 = JCM 13223</name>
    <dbReference type="NCBI Taxonomy" id="1121098"/>
    <lineage>
        <taxon>Bacteria</taxon>
        <taxon>Pseudomonadati</taxon>
        <taxon>Bacteroidota</taxon>
        <taxon>Bacteroidia</taxon>
        <taxon>Bacteroidales</taxon>
        <taxon>Bacteroidaceae</taxon>
        <taxon>Phocaeicola</taxon>
    </lineage>
</organism>
<dbReference type="HOGENOM" id="CLU_914170_0_0_10"/>
<comment type="caution">
    <text evidence="1">The sequence shown here is derived from an EMBL/GenBank/DDBJ whole genome shotgun (WGS) entry which is preliminary data.</text>
</comment>
<evidence type="ECO:0008006" key="3">
    <source>
        <dbReference type="Google" id="ProtNLM"/>
    </source>
</evidence>
<accession>U6R860</accession>
<sequence length="304" mass="35984">MKGLTLFRRTTKSEGMIKLRFRLKDGREVDLYHKSETKADIKDLTKLEDAGELRPKVSIYNHELKEKIDREMSAIETAYIELCAKMDKSLITATLFEETICRHLHPQNYIAVTKEETLLERYTRFIKEGYRDGTFAEKRMLQYNGLYNELKRYLTIRNQLNVLPKSFSADDLMKLRLFLFEEYKYVEKYPALYSEIKERCIPSKERAQNTVAIKLRILQAFYTELEDRDEIDVSAFRKLDKNRRKVVMKESYDAPVYLLQEAKEAFLLQCTFGSHIDDFNSLNMDKVLSVPRGFLTYAICLRKH</sequence>
<dbReference type="PATRIC" id="fig|1121098.3.peg.3324"/>
<dbReference type="RefSeq" id="WP_005943749.1">
    <property type="nucleotide sequence ID" value="NZ_KB890331.1"/>
</dbReference>
<dbReference type="EMBL" id="AQHY01000039">
    <property type="protein sequence ID" value="EOA52629.1"/>
    <property type="molecule type" value="Genomic_DNA"/>
</dbReference>
<protein>
    <recommendedName>
        <fullName evidence="3">Phage integrase SAM-like domain-containing protein</fullName>
    </recommendedName>
</protein>
<reference evidence="1 2" key="1">
    <citation type="submission" date="2013-04" db="EMBL/GenBank/DDBJ databases">
        <title>The Genome Sequence of Bacteroides massiliensis DSM 17679.</title>
        <authorList>
            <consortium name="The Broad Institute Genomics Platform"/>
            <person name="Earl A."/>
            <person name="Ward D."/>
            <person name="Feldgarden M."/>
            <person name="Gevers D."/>
            <person name="Martens E."/>
            <person name="Fenner L."/>
            <person name="Roux V."/>
            <person name="Mallet M.N."/>
            <person name="Raoult D."/>
            <person name="Walker B."/>
            <person name="Young S."/>
            <person name="Zeng Q."/>
            <person name="Gargeya S."/>
            <person name="Fitzgerald M."/>
            <person name="Haas B."/>
            <person name="Abouelleil A."/>
            <person name="Allen A.W."/>
            <person name="Alvarado L."/>
            <person name="Arachchi H.M."/>
            <person name="Berlin A.M."/>
            <person name="Chapman S.B."/>
            <person name="Gainer-Dewar J."/>
            <person name="Goldberg J."/>
            <person name="Griggs A."/>
            <person name="Gujja S."/>
            <person name="Hansen M."/>
            <person name="Howarth C."/>
            <person name="Imamovic A."/>
            <person name="Ireland A."/>
            <person name="Larimer J."/>
            <person name="McCowan C."/>
            <person name="Murphy C."/>
            <person name="Pearson M."/>
            <person name="Poon T.W."/>
            <person name="Priest M."/>
            <person name="Roberts A."/>
            <person name="Saif S."/>
            <person name="Shea T."/>
            <person name="Sisk P."/>
            <person name="Sykes S."/>
            <person name="Wortman J."/>
            <person name="Nusbaum C."/>
            <person name="Birren B."/>
        </authorList>
    </citation>
    <scope>NUCLEOTIDE SEQUENCE [LARGE SCALE GENOMIC DNA]</scope>
    <source>
        <strain evidence="2">B84634 / Timone 84634 / DSM 17679 / JCM 13223</strain>
    </source>
</reference>
<dbReference type="GeneID" id="60060410"/>
<dbReference type="AlphaFoldDB" id="U6R860"/>
<dbReference type="Proteomes" id="UP000017831">
    <property type="component" value="Unassembled WGS sequence"/>
</dbReference>
<dbReference type="eggNOG" id="COG0582">
    <property type="taxonomic scope" value="Bacteria"/>
</dbReference>
<dbReference type="STRING" id="1121098.HMPREF1534_03278"/>
<name>U6R860_9BACT</name>
<evidence type="ECO:0000313" key="2">
    <source>
        <dbReference type="Proteomes" id="UP000017831"/>
    </source>
</evidence>
<keyword evidence="2" id="KW-1185">Reference proteome</keyword>
<evidence type="ECO:0000313" key="1">
    <source>
        <dbReference type="EMBL" id="EOA52629.1"/>
    </source>
</evidence>